<keyword evidence="1" id="KW-0472">Membrane</keyword>
<dbReference type="EMBL" id="JBEYBF010000004">
    <property type="protein sequence ID" value="MEU1951785.1"/>
    <property type="molecule type" value="Genomic_DNA"/>
</dbReference>
<keyword evidence="1" id="KW-1133">Transmembrane helix</keyword>
<evidence type="ECO:0000313" key="4">
    <source>
        <dbReference type="Proteomes" id="UP001550628"/>
    </source>
</evidence>
<feature type="domain" description="DUF1206" evidence="2">
    <location>
        <begin position="114"/>
        <end position="181"/>
    </location>
</feature>
<feature type="transmembrane region" description="Helical" evidence="1">
    <location>
        <begin position="242"/>
        <end position="261"/>
    </location>
</feature>
<feature type="transmembrane region" description="Helical" evidence="1">
    <location>
        <begin position="197"/>
        <end position="222"/>
    </location>
</feature>
<feature type="transmembrane region" description="Helical" evidence="1">
    <location>
        <begin position="28"/>
        <end position="49"/>
    </location>
</feature>
<dbReference type="InterPro" id="IPR009597">
    <property type="entry name" value="DUF1206"/>
</dbReference>
<name>A0ABV2WLM8_9NOCA</name>
<gene>
    <name evidence="3" type="ORF">ABZ510_07965</name>
</gene>
<dbReference type="RefSeq" id="WP_030520136.1">
    <property type="nucleotide sequence ID" value="NZ_JBEYBD010000001.1"/>
</dbReference>
<proteinExistence type="predicted"/>
<sequence>MTQVSTSRPVSAARRVTDSRMFERLARAGYVMAGLVHLLIGYLAVRLAFGGGGTTDQSGAMAELAAKPGGVPALVVGIAAFVFMALWRLTEAVLGSRTRGDEDRKSDLFHRGKAFAVALVYFGYAITAFGFVQGSGSSSGGKNAGLSARMMQSAGGKIALVLVGAVIIGVGAYHIYKGATRRFLKELRTDRALLRRLGTVGYLSKGSAIAGVGVLVIVAVFQSDPGKASGLDAALKTLGAQPFGPVLLVAAGLGIAAYGLYDFACARYARM</sequence>
<evidence type="ECO:0000313" key="3">
    <source>
        <dbReference type="EMBL" id="MEU1951785.1"/>
    </source>
</evidence>
<dbReference type="GeneID" id="96242081"/>
<protein>
    <submittedName>
        <fullName evidence="3">DUF1206 domain-containing protein</fullName>
    </submittedName>
</protein>
<feature type="transmembrane region" description="Helical" evidence="1">
    <location>
        <begin position="154"/>
        <end position="176"/>
    </location>
</feature>
<reference evidence="3 4" key="1">
    <citation type="submission" date="2024-06" db="EMBL/GenBank/DDBJ databases">
        <title>The Natural Products Discovery Center: Release of the First 8490 Sequenced Strains for Exploring Actinobacteria Biosynthetic Diversity.</title>
        <authorList>
            <person name="Kalkreuter E."/>
            <person name="Kautsar S.A."/>
            <person name="Yang D."/>
            <person name="Bader C.D."/>
            <person name="Teijaro C.N."/>
            <person name="Fluegel L."/>
            <person name="Davis C.M."/>
            <person name="Simpson J.R."/>
            <person name="Lauterbach L."/>
            <person name="Steele A.D."/>
            <person name="Gui C."/>
            <person name="Meng S."/>
            <person name="Li G."/>
            <person name="Viehrig K."/>
            <person name="Ye F."/>
            <person name="Su P."/>
            <person name="Kiefer A.F."/>
            <person name="Nichols A."/>
            <person name="Cepeda A.J."/>
            <person name="Yan W."/>
            <person name="Fan B."/>
            <person name="Jiang Y."/>
            <person name="Adhikari A."/>
            <person name="Zheng C.-J."/>
            <person name="Schuster L."/>
            <person name="Cowan T.M."/>
            <person name="Smanski M.J."/>
            <person name="Chevrette M.G."/>
            <person name="De Carvalho L.P.S."/>
            <person name="Shen B."/>
        </authorList>
    </citation>
    <scope>NUCLEOTIDE SEQUENCE [LARGE SCALE GENOMIC DNA]</scope>
    <source>
        <strain evidence="3 4">NPDC019708</strain>
    </source>
</reference>
<keyword evidence="1" id="KW-0812">Transmembrane</keyword>
<dbReference type="Pfam" id="PF06724">
    <property type="entry name" value="DUF1206"/>
    <property type="match status" value="3"/>
</dbReference>
<feature type="domain" description="DUF1206" evidence="2">
    <location>
        <begin position="28"/>
        <end position="94"/>
    </location>
</feature>
<organism evidence="3 4">
    <name type="scientific">Nocardia rhamnosiphila</name>
    <dbReference type="NCBI Taxonomy" id="426716"/>
    <lineage>
        <taxon>Bacteria</taxon>
        <taxon>Bacillati</taxon>
        <taxon>Actinomycetota</taxon>
        <taxon>Actinomycetes</taxon>
        <taxon>Mycobacteriales</taxon>
        <taxon>Nocardiaceae</taxon>
        <taxon>Nocardia</taxon>
    </lineage>
</organism>
<feature type="transmembrane region" description="Helical" evidence="1">
    <location>
        <begin position="69"/>
        <end position="89"/>
    </location>
</feature>
<keyword evidence="4" id="KW-1185">Reference proteome</keyword>
<feature type="transmembrane region" description="Helical" evidence="1">
    <location>
        <begin position="114"/>
        <end position="134"/>
    </location>
</feature>
<feature type="domain" description="DUF1206" evidence="2">
    <location>
        <begin position="200"/>
        <end position="268"/>
    </location>
</feature>
<evidence type="ECO:0000256" key="1">
    <source>
        <dbReference type="SAM" id="Phobius"/>
    </source>
</evidence>
<comment type="caution">
    <text evidence="3">The sequence shown here is derived from an EMBL/GenBank/DDBJ whole genome shotgun (WGS) entry which is preliminary data.</text>
</comment>
<evidence type="ECO:0000259" key="2">
    <source>
        <dbReference type="Pfam" id="PF06724"/>
    </source>
</evidence>
<accession>A0ABV2WLM8</accession>
<dbReference type="Proteomes" id="UP001550628">
    <property type="component" value="Unassembled WGS sequence"/>
</dbReference>